<sequence>SHTHLDDCRKGVWVSFTRKGLCAIDSSGALDASFNMSGIDLSLESDNIVQHRLFR</sequence>
<reference evidence="1 2" key="1">
    <citation type="submission" date="2023-05" db="EMBL/GenBank/DDBJ databases">
        <title>B98-5 Cell Line De Novo Hybrid Assembly: An Optical Mapping Approach.</title>
        <authorList>
            <person name="Kananen K."/>
            <person name="Auerbach J.A."/>
            <person name="Kautto E."/>
            <person name="Blachly J.S."/>
        </authorList>
    </citation>
    <scope>NUCLEOTIDE SEQUENCE [LARGE SCALE GENOMIC DNA]</scope>
    <source>
        <strain evidence="1">B95-8</strain>
        <tissue evidence="1">Cell line</tissue>
    </source>
</reference>
<evidence type="ECO:0000313" key="1">
    <source>
        <dbReference type="EMBL" id="KAK2081005.1"/>
    </source>
</evidence>
<dbReference type="EMBL" id="JASSZA010000421">
    <property type="protein sequence ID" value="KAK2081005.1"/>
    <property type="molecule type" value="Genomic_DNA"/>
</dbReference>
<evidence type="ECO:0000313" key="2">
    <source>
        <dbReference type="Proteomes" id="UP001266305"/>
    </source>
</evidence>
<gene>
    <name evidence="1" type="ORF">P7K49_040992</name>
</gene>
<proteinExistence type="predicted"/>
<feature type="non-terminal residue" evidence="1">
    <location>
        <position position="1"/>
    </location>
</feature>
<organism evidence="1 2">
    <name type="scientific">Saguinus oedipus</name>
    <name type="common">Cotton-top tamarin</name>
    <name type="synonym">Oedipomidas oedipus</name>
    <dbReference type="NCBI Taxonomy" id="9490"/>
    <lineage>
        <taxon>Eukaryota</taxon>
        <taxon>Metazoa</taxon>
        <taxon>Chordata</taxon>
        <taxon>Craniata</taxon>
        <taxon>Vertebrata</taxon>
        <taxon>Euteleostomi</taxon>
        <taxon>Mammalia</taxon>
        <taxon>Eutheria</taxon>
        <taxon>Euarchontoglires</taxon>
        <taxon>Primates</taxon>
        <taxon>Haplorrhini</taxon>
        <taxon>Platyrrhini</taxon>
        <taxon>Cebidae</taxon>
        <taxon>Callitrichinae</taxon>
        <taxon>Saguinus</taxon>
    </lineage>
</organism>
<protein>
    <submittedName>
        <fullName evidence="1">Uncharacterized protein</fullName>
    </submittedName>
</protein>
<accession>A0ABQ9T8D0</accession>
<keyword evidence="2" id="KW-1185">Reference proteome</keyword>
<dbReference type="Proteomes" id="UP001266305">
    <property type="component" value="Unassembled WGS sequence"/>
</dbReference>
<comment type="caution">
    <text evidence="1">The sequence shown here is derived from an EMBL/GenBank/DDBJ whole genome shotgun (WGS) entry which is preliminary data.</text>
</comment>
<name>A0ABQ9T8D0_SAGOE</name>
<feature type="non-terminal residue" evidence="1">
    <location>
        <position position="55"/>
    </location>
</feature>